<dbReference type="Proteomes" id="UP001172684">
    <property type="component" value="Unassembled WGS sequence"/>
</dbReference>
<evidence type="ECO:0000256" key="2">
    <source>
        <dbReference type="RuleBase" id="RU003682"/>
    </source>
</evidence>
<sequence length="228" mass="25164">MAGRNSRSQLHWPTKKPLSAVSPINATPSLKGLPQIPPSQGGSHWFSDRHNRSKGPSGSVLRLLYYPAINDNSYNPSLDIRAGAHSDYGSITLLFQLPSQPGLEILTSNNTWAPVPVNPLNQTVPPILVNIGDLLSYWTNGLLKSTVHRVIFPKDGRGGGRDRYSIAYFCHPLDEARLEAVPSRVVKEYKGKGGEQGEKERVLTARDHLNMKLAATYGLKEDKRDDDC</sequence>
<protein>
    <recommendedName>
        <fullName evidence="4">Fe2OG dioxygenase domain-containing protein</fullName>
    </recommendedName>
</protein>
<comment type="caution">
    <text evidence="5">The sequence shown here is derived from an EMBL/GenBank/DDBJ whole genome shotgun (WGS) entry which is preliminary data.</text>
</comment>
<proteinExistence type="inferred from homology"/>
<dbReference type="Gene3D" id="2.60.120.330">
    <property type="entry name" value="B-lactam Antibiotic, Isopenicillin N Synthase, Chain"/>
    <property type="match status" value="1"/>
</dbReference>
<dbReference type="InterPro" id="IPR050231">
    <property type="entry name" value="Iron_ascorbate_oxido_reductase"/>
</dbReference>
<reference evidence="5" key="1">
    <citation type="submission" date="2022-10" db="EMBL/GenBank/DDBJ databases">
        <title>Culturing micro-colonial fungi from biological soil crusts in the Mojave desert and describing Neophaeococcomyces mojavensis, and introducing the new genera and species Taxawa tesnikishii.</title>
        <authorList>
            <person name="Kurbessoian T."/>
            <person name="Stajich J.E."/>
        </authorList>
    </citation>
    <scope>NUCLEOTIDE SEQUENCE</scope>
    <source>
        <strain evidence="5">TK_1</strain>
    </source>
</reference>
<evidence type="ECO:0000259" key="4">
    <source>
        <dbReference type="PROSITE" id="PS51471"/>
    </source>
</evidence>
<evidence type="ECO:0000313" key="5">
    <source>
        <dbReference type="EMBL" id="KAJ9656570.1"/>
    </source>
</evidence>
<organism evidence="5 6">
    <name type="scientific">Coniosporium apollinis</name>
    <dbReference type="NCBI Taxonomy" id="61459"/>
    <lineage>
        <taxon>Eukaryota</taxon>
        <taxon>Fungi</taxon>
        <taxon>Dikarya</taxon>
        <taxon>Ascomycota</taxon>
        <taxon>Pezizomycotina</taxon>
        <taxon>Dothideomycetes</taxon>
        <taxon>Dothideomycetes incertae sedis</taxon>
        <taxon>Coniosporium</taxon>
    </lineage>
</organism>
<keyword evidence="2" id="KW-0408">Iron</keyword>
<keyword evidence="2" id="KW-0479">Metal-binding</keyword>
<name>A0ABQ9NJK9_9PEZI</name>
<evidence type="ECO:0000256" key="3">
    <source>
        <dbReference type="SAM" id="MobiDB-lite"/>
    </source>
</evidence>
<evidence type="ECO:0000313" key="6">
    <source>
        <dbReference type="Proteomes" id="UP001172684"/>
    </source>
</evidence>
<comment type="similarity">
    <text evidence="1 2">Belongs to the iron/ascorbate-dependent oxidoreductase family.</text>
</comment>
<keyword evidence="2" id="KW-0560">Oxidoreductase</keyword>
<gene>
    <name evidence="5" type="ORF">H2201_008503</name>
</gene>
<feature type="domain" description="Fe2OG dioxygenase" evidence="4">
    <location>
        <begin position="56"/>
        <end position="172"/>
    </location>
</feature>
<dbReference type="PROSITE" id="PS51471">
    <property type="entry name" value="FE2OG_OXY"/>
    <property type="match status" value="1"/>
</dbReference>
<evidence type="ECO:0000256" key="1">
    <source>
        <dbReference type="ARBA" id="ARBA00008056"/>
    </source>
</evidence>
<feature type="compositionally biased region" description="Polar residues" evidence="3">
    <location>
        <begin position="1"/>
        <end position="11"/>
    </location>
</feature>
<accession>A0ABQ9NJK9</accession>
<dbReference type="InterPro" id="IPR005123">
    <property type="entry name" value="Oxoglu/Fe-dep_dioxygenase_dom"/>
</dbReference>
<dbReference type="InterPro" id="IPR027443">
    <property type="entry name" value="IPNS-like_sf"/>
</dbReference>
<keyword evidence="6" id="KW-1185">Reference proteome</keyword>
<feature type="region of interest" description="Disordered" evidence="3">
    <location>
        <begin position="1"/>
        <end position="56"/>
    </location>
</feature>
<dbReference type="Pfam" id="PF03171">
    <property type="entry name" value="2OG-FeII_Oxy"/>
    <property type="match status" value="1"/>
</dbReference>
<dbReference type="InterPro" id="IPR044861">
    <property type="entry name" value="IPNS-like_FE2OG_OXY"/>
</dbReference>
<dbReference type="SUPFAM" id="SSF51197">
    <property type="entry name" value="Clavaminate synthase-like"/>
    <property type="match status" value="1"/>
</dbReference>
<dbReference type="PANTHER" id="PTHR47990">
    <property type="entry name" value="2-OXOGLUTARATE (2OG) AND FE(II)-DEPENDENT OXYGENASE SUPERFAMILY PROTEIN-RELATED"/>
    <property type="match status" value="1"/>
</dbReference>
<dbReference type="EMBL" id="JAPDRL010000123">
    <property type="protein sequence ID" value="KAJ9656570.1"/>
    <property type="molecule type" value="Genomic_DNA"/>
</dbReference>